<dbReference type="InterPro" id="IPR010037">
    <property type="entry name" value="FkbH_domain"/>
</dbReference>
<dbReference type="RefSeq" id="WP_407987792.1">
    <property type="nucleotide sequence ID" value="NZ_AP035881.2"/>
</dbReference>
<dbReference type="InterPro" id="IPR036412">
    <property type="entry name" value="HAD-like_sf"/>
</dbReference>
<organism evidence="1">
    <name type="scientific">Kitasatospora sp. CMC57</name>
    <dbReference type="NCBI Taxonomy" id="3231513"/>
    <lineage>
        <taxon>Bacteria</taxon>
        <taxon>Bacillati</taxon>
        <taxon>Actinomycetota</taxon>
        <taxon>Actinomycetes</taxon>
        <taxon>Kitasatosporales</taxon>
        <taxon>Streptomycetaceae</taxon>
        <taxon>Kitasatospora</taxon>
    </lineage>
</organism>
<dbReference type="SUPFAM" id="SSF56784">
    <property type="entry name" value="HAD-like"/>
    <property type="match status" value="1"/>
</dbReference>
<dbReference type="Gene3D" id="3.40.50.1110">
    <property type="entry name" value="SGNH hydrolase"/>
    <property type="match status" value="1"/>
</dbReference>
<reference evidence="1" key="1">
    <citation type="submission" date="2024-07" db="EMBL/GenBank/DDBJ databases">
        <title>Complete genome sequences of cellulolytic bacteria, Kitasatospora sp. CMC57 and Streptomyces sp. CMC78, isolated from Japanese agricultural soil.</title>
        <authorList>
            <person name="Hashimoto T."/>
            <person name="Ito M."/>
            <person name="Iwamoto M."/>
            <person name="Fukahori D."/>
            <person name="Shoda T."/>
            <person name="Sakoda M."/>
            <person name="Morohoshi T."/>
            <person name="Mitsuboshi M."/>
            <person name="Nishizawa T."/>
        </authorList>
    </citation>
    <scope>NUCLEOTIDE SEQUENCE</scope>
    <source>
        <strain evidence="1">CMC57</strain>
    </source>
</reference>
<dbReference type="EMBL" id="AP035881">
    <property type="protein sequence ID" value="BFP45273.1"/>
    <property type="molecule type" value="Genomic_DNA"/>
</dbReference>
<evidence type="ECO:0000313" key="1">
    <source>
        <dbReference type="EMBL" id="BFP45273.1"/>
    </source>
</evidence>
<dbReference type="Gene3D" id="3.40.630.30">
    <property type="match status" value="1"/>
</dbReference>
<dbReference type="InterPro" id="IPR010033">
    <property type="entry name" value="HAD_SF_ppase_IIIC"/>
</dbReference>
<protein>
    <submittedName>
        <fullName evidence="1">HAD-IIIC family phosphatase</fullName>
    </submittedName>
</protein>
<dbReference type="InterPro" id="IPR036514">
    <property type="entry name" value="SGNH_hydro_sf"/>
</dbReference>
<proteinExistence type="predicted"/>
<name>A0AB33K025_9ACTN</name>
<dbReference type="AlphaFoldDB" id="A0AB33K025"/>
<dbReference type="InterPro" id="IPR016181">
    <property type="entry name" value="Acyl_CoA_acyltransferase"/>
</dbReference>
<dbReference type="InterPro" id="IPR023214">
    <property type="entry name" value="HAD_sf"/>
</dbReference>
<dbReference type="NCBIfam" id="TIGR01686">
    <property type="entry name" value="FkbH"/>
    <property type="match status" value="1"/>
</dbReference>
<dbReference type="NCBIfam" id="TIGR01681">
    <property type="entry name" value="HAD-SF-IIIC"/>
    <property type="match status" value="1"/>
</dbReference>
<dbReference type="SUPFAM" id="SSF55729">
    <property type="entry name" value="Acyl-CoA N-acyltransferases (Nat)"/>
    <property type="match status" value="1"/>
</dbReference>
<gene>
    <name evidence="1" type="ORF">KCMC57_16410</name>
</gene>
<dbReference type="Gene3D" id="3.40.50.1000">
    <property type="entry name" value="HAD superfamily/HAD-like"/>
    <property type="match status" value="1"/>
</dbReference>
<accession>A0AB33K025</accession>
<sequence>MTTTPLEQLRGLRAAGELAAAYPRVPGLLAELLDEAGPDDRDALLGRAGRLLAGLDLDEVLHHHPATQVVAVAITGQSTVAGLVDPLTAELARHGLLLRPLIGDHGGWLHDLTDPRGQLLPERPDLSLCLLDAETVFAELPSPWRVEDLAEAAERVLERLAWVAAEHQRIAPGLLVLNTLPLLRRHTGQLVDHASRARLGAVWREFNARLLRLTERHRSLVVLDLDPLTAATGPVEDARLACYAQVRYTAPVLAGYAREVGHLTRSLTGLTRKCLVLDLDNTLWDGVLGEDGPDGIAAAGTLRGEAFGAFQRTVRQLASQGVLLAVSSKNDQGPVLETLRSHPDLLLREPDFAAVRADWLPKDGNLADIARQLGIGTDALVFADDSPGERAQVRFGLPEVAVLPLDGEPALHGERLLADGWFDVLRLTEEDRARPEQYRLEGERHRLREGSGSHAEFLHRLGVSVRLGPPEPHEYARLVQLTQRTNQFNLTGLRLQPGDPAAVAEDAGRLLLAIRAADRFGGNGLVGAVLGRHTPDGLLLENVWLSCRVLTRGVEQAALAALLAESRAAGIPAVHARFTPTAKNHRAELFYPELGFTETARSEDGVLFRHGLESVPAPPLHVHVTLDLGWPSDAWAR</sequence>